<gene>
    <name evidence="2" type="ORF">ACFR9T_06930</name>
</gene>
<dbReference type="Pfam" id="PF00581">
    <property type="entry name" value="Rhodanese"/>
    <property type="match status" value="1"/>
</dbReference>
<dbReference type="PROSITE" id="PS50206">
    <property type="entry name" value="RHODANESE_3"/>
    <property type="match status" value="1"/>
</dbReference>
<dbReference type="AlphaFoldDB" id="A0ABD6C039"/>
<dbReference type="InterPro" id="IPR036873">
    <property type="entry name" value="Rhodanese-like_dom_sf"/>
</dbReference>
<evidence type="ECO:0000313" key="3">
    <source>
        <dbReference type="Proteomes" id="UP001597185"/>
    </source>
</evidence>
<reference evidence="2 3" key="1">
    <citation type="journal article" date="2019" name="Int. J. Syst. Evol. Microbiol.">
        <title>The Global Catalogue of Microorganisms (GCM) 10K type strain sequencing project: providing services to taxonomists for standard genome sequencing and annotation.</title>
        <authorList>
            <consortium name="The Broad Institute Genomics Platform"/>
            <consortium name="The Broad Institute Genome Sequencing Center for Infectious Disease"/>
            <person name="Wu L."/>
            <person name="Ma J."/>
        </authorList>
    </citation>
    <scope>NUCLEOTIDE SEQUENCE [LARGE SCALE GENOMIC DNA]</scope>
    <source>
        <strain evidence="2 3">CGMCC 1.12689</strain>
    </source>
</reference>
<proteinExistence type="predicted"/>
<comment type="caution">
    <text evidence="2">The sequence shown here is derived from an EMBL/GenBank/DDBJ whole genome shotgun (WGS) entry which is preliminary data.</text>
</comment>
<evidence type="ECO:0000259" key="1">
    <source>
        <dbReference type="PROSITE" id="PS50206"/>
    </source>
</evidence>
<sequence length="195" mass="21463">MRRRQYLTTAVGAIAVTAGCTSNATTQAITADVRDPDPNLTEAGLAPDPIDLPEREVDESQFTDYNSEGTEIQQVPLDVAYYWYHTRKARFVDARTAERYNQVHMKGAISSPAPDGTADDPMNDIGDHERIVTYCMCPHYLSGLRAASRQNSGNAGAYALYTGIRPWVDKGYPIGGVEAEEPVLPEEEDYSNADK</sequence>
<dbReference type="RefSeq" id="WP_256418101.1">
    <property type="nucleotide sequence ID" value="NZ_JANHDL010000004.1"/>
</dbReference>
<evidence type="ECO:0000313" key="2">
    <source>
        <dbReference type="EMBL" id="MFD1570323.1"/>
    </source>
</evidence>
<dbReference type="CDD" id="cd00158">
    <property type="entry name" value="RHOD"/>
    <property type="match status" value="1"/>
</dbReference>
<dbReference type="EMBL" id="JBHUDB010000002">
    <property type="protein sequence ID" value="MFD1570323.1"/>
    <property type="molecule type" value="Genomic_DNA"/>
</dbReference>
<keyword evidence="3" id="KW-1185">Reference proteome</keyword>
<dbReference type="Gene3D" id="3.40.250.10">
    <property type="entry name" value="Rhodanese-like domain"/>
    <property type="match status" value="1"/>
</dbReference>
<dbReference type="Proteomes" id="UP001597185">
    <property type="component" value="Unassembled WGS sequence"/>
</dbReference>
<feature type="domain" description="Rhodanese" evidence="1">
    <location>
        <begin position="85"/>
        <end position="176"/>
    </location>
</feature>
<name>A0ABD6C039_9EURY</name>
<dbReference type="PROSITE" id="PS51257">
    <property type="entry name" value="PROKAR_LIPOPROTEIN"/>
    <property type="match status" value="1"/>
</dbReference>
<protein>
    <submittedName>
        <fullName evidence="2">Rhodanese-like domain-containing protein</fullName>
    </submittedName>
</protein>
<dbReference type="SUPFAM" id="SSF52821">
    <property type="entry name" value="Rhodanese/Cell cycle control phosphatase"/>
    <property type="match status" value="1"/>
</dbReference>
<dbReference type="InterPro" id="IPR001763">
    <property type="entry name" value="Rhodanese-like_dom"/>
</dbReference>
<organism evidence="2 3">
    <name type="scientific">Halorubrum laminariae</name>
    <dbReference type="NCBI Taxonomy" id="1433523"/>
    <lineage>
        <taxon>Archaea</taxon>
        <taxon>Methanobacteriati</taxon>
        <taxon>Methanobacteriota</taxon>
        <taxon>Stenosarchaea group</taxon>
        <taxon>Halobacteria</taxon>
        <taxon>Halobacteriales</taxon>
        <taxon>Haloferacaceae</taxon>
        <taxon>Halorubrum</taxon>
    </lineage>
</organism>
<accession>A0ABD6C039</accession>